<dbReference type="CDD" id="cd19090">
    <property type="entry name" value="AKR_AKR15A-like"/>
    <property type="match status" value="1"/>
</dbReference>
<dbReference type="GO" id="GO:0016491">
    <property type="term" value="F:oxidoreductase activity"/>
    <property type="evidence" value="ECO:0007669"/>
    <property type="project" value="InterPro"/>
</dbReference>
<dbReference type="PANTHER" id="PTHR42686:SF1">
    <property type="entry name" value="GH17980P-RELATED"/>
    <property type="match status" value="1"/>
</dbReference>
<feature type="domain" description="NADP-dependent oxidoreductase" evidence="1">
    <location>
        <begin position="15"/>
        <end position="299"/>
    </location>
</feature>
<dbReference type="Proteomes" id="UP000092582">
    <property type="component" value="Chromosome 1"/>
</dbReference>
<dbReference type="Gene3D" id="3.20.20.100">
    <property type="entry name" value="NADP-dependent oxidoreductase domain"/>
    <property type="match status" value="1"/>
</dbReference>
<dbReference type="OrthoDB" id="9768851at2"/>
<proteinExistence type="predicted"/>
<dbReference type="InterPro" id="IPR023210">
    <property type="entry name" value="NADP_OxRdtase_dom"/>
</dbReference>
<keyword evidence="3" id="KW-1185">Reference proteome</keyword>
<dbReference type="GO" id="GO:0005829">
    <property type="term" value="C:cytosol"/>
    <property type="evidence" value="ECO:0007669"/>
    <property type="project" value="TreeGrafter"/>
</dbReference>
<organism evidence="2 3">
    <name type="scientific">Cryobacterium arcticum</name>
    <dbReference type="NCBI Taxonomy" id="670052"/>
    <lineage>
        <taxon>Bacteria</taxon>
        <taxon>Bacillati</taxon>
        <taxon>Actinomycetota</taxon>
        <taxon>Actinomycetes</taxon>
        <taxon>Micrococcales</taxon>
        <taxon>Microbacteriaceae</taxon>
        <taxon>Cryobacterium</taxon>
    </lineage>
</organism>
<dbReference type="KEGG" id="cart:PA27867_1241"/>
<dbReference type="STRING" id="670052.PA27867_1241"/>
<dbReference type="InterPro" id="IPR020471">
    <property type="entry name" value="AKR"/>
</dbReference>
<dbReference type="PANTHER" id="PTHR42686">
    <property type="entry name" value="GH17980P-RELATED"/>
    <property type="match status" value="1"/>
</dbReference>
<gene>
    <name evidence="2" type="ORF">PA27867_1241</name>
</gene>
<name>A0A1B1BHY0_9MICO</name>
<evidence type="ECO:0000259" key="1">
    <source>
        <dbReference type="Pfam" id="PF00248"/>
    </source>
</evidence>
<accession>A0A1B1BHY0</accession>
<dbReference type="Pfam" id="PF00248">
    <property type="entry name" value="Aldo_ket_red"/>
    <property type="match status" value="1"/>
</dbReference>
<dbReference type="AlphaFoldDB" id="A0A1B1BHY0"/>
<sequence length="316" mass="33886">MSYRQLGTTPLSVSPICVGTSALGSFPAQYGYEVDTETAVATIKTVFESPFNFIDTSNEYGGGDSERRIGQAIREHGFVPEGFVIATKVDPLPGSSDFSGDRVRRSVEESLERLGLDVLPLVYLHDPEKITFEEGVAAGGPLEALIELRDQGVITHLGVAGGPIDLELQYLATEVFDAVISHNRFTLVEQTAEPLLDDAQARGVAFINAAPFGGGMLVRGPKAVPTYCYAPVSPAALRRVEAMERLCADFGVPLAAAALQFSTRDPRVTSTIVGMSEPRRVAQTIELLELAIPDELWDALLPLARVGRAGIEKDAA</sequence>
<dbReference type="PATRIC" id="fig|670052.7.peg.1291"/>
<evidence type="ECO:0000313" key="2">
    <source>
        <dbReference type="EMBL" id="ANP72207.1"/>
    </source>
</evidence>
<protein>
    <submittedName>
        <fullName evidence="2">Oxidoreductase</fullName>
    </submittedName>
</protein>
<dbReference type="SUPFAM" id="SSF51430">
    <property type="entry name" value="NAD(P)-linked oxidoreductase"/>
    <property type="match status" value="1"/>
</dbReference>
<dbReference type="EMBL" id="CP016282">
    <property type="protein sequence ID" value="ANP72207.1"/>
    <property type="molecule type" value="Genomic_DNA"/>
</dbReference>
<dbReference type="RefSeq" id="WP_066594510.1">
    <property type="nucleotide sequence ID" value="NZ_CP016282.1"/>
</dbReference>
<evidence type="ECO:0000313" key="3">
    <source>
        <dbReference type="Proteomes" id="UP000092582"/>
    </source>
</evidence>
<dbReference type="InterPro" id="IPR036812">
    <property type="entry name" value="NAD(P)_OxRdtase_dom_sf"/>
</dbReference>
<reference evidence="2 3" key="1">
    <citation type="submission" date="2016-06" db="EMBL/GenBank/DDBJ databases">
        <title>Genome sequencing of Cryobacterium arcticum PAMC 27867.</title>
        <authorList>
            <person name="Lee J."/>
            <person name="Kim O.-S."/>
        </authorList>
    </citation>
    <scope>NUCLEOTIDE SEQUENCE [LARGE SCALE GENOMIC DNA]</scope>
    <source>
        <strain evidence="2 3">PAMC 27867</strain>
    </source>
</reference>